<dbReference type="Gene3D" id="3.40.50.2300">
    <property type="match status" value="1"/>
</dbReference>
<evidence type="ECO:0000256" key="7">
    <source>
        <dbReference type="ARBA" id="ARBA00023163"/>
    </source>
</evidence>
<feature type="domain" description="HTH araC/xylS-type" evidence="9">
    <location>
        <begin position="301"/>
        <end position="400"/>
    </location>
</feature>
<keyword evidence="6" id="KW-0238">DNA-binding</keyword>
<dbReference type="GO" id="GO:0005737">
    <property type="term" value="C:cytoplasm"/>
    <property type="evidence" value="ECO:0007669"/>
    <property type="project" value="UniProtKB-SubCell"/>
</dbReference>
<dbReference type="GO" id="GO:0000160">
    <property type="term" value="P:phosphorelay signal transduction system"/>
    <property type="evidence" value="ECO:0007669"/>
    <property type="project" value="UniProtKB-KW"/>
</dbReference>
<keyword evidence="5" id="KW-0805">Transcription regulation</keyword>
<dbReference type="SUPFAM" id="SSF52172">
    <property type="entry name" value="CheY-like"/>
    <property type="match status" value="1"/>
</dbReference>
<gene>
    <name evidence="11" type="ORF">JFN88_17655</name>
</gene>
<dbReference type="InterPro" id="IPR051552">
    <property type="entry name" value="HptR"/>
</dbReference>
<reference evidence="11" key="1">
    <citation type="submission" date="2020-12" db="EMBL/GenBank/DDBJ databases">
        <authorList>
            <person name="Huq M.A."/>
        </authorList>
    </citation>
    <scope>NUCLEOTIDE SEQUENCE</scope>
    <source>
        <strain evidence="11">MAHUQ-46</strain>
    </source>
</reference>
<feature type="domain" description="Response regulatory" evidence="10">
    <location>
        <begin position="8"/>
        <end position="125"/>
    </location>
</feature>
<keyword evidence="12" id="KW-1185">Reference proteome</keyword>
<dbReference type="SMART" id="SM00448">
    <property type="entry name" value="REC"/>
    <property type="match status" value="1"/>
</dbReference>
<dbReference type="SUPFAM" id="SSF46689">
    <property type="entry name" value="Homeodomain-like"/>
    <property type="match status" value="1"/>
</dbReference>
<dbReference type="Pfam" id="PF00072">
    <property type="entry name" value="Response_reg"/>
    <property type="match status" value="1"/>
</dbReference>
<dbReference type="InterPro" id="IPR020449">
    <property type="entry name" value="Tscrpt_reg_AraC-type_HTH"/>
</dbReference>
<dbReference type="GO" id="GO:0003700">
    <property type="term" value="F:DNA-binding transcription factor activity"/>
    <property type="evidence" value="ECO:0007669"/>
    <property type="project" value="InterPro"/>
</dbReference>
<evidence type="ECO:0000256" key="6">
    <source>
        <dbReference type="ARBA" id="ARBA00023125"/>
    </source>
</evidence>
<evidence type="ECO:0000256" key="8">
    <source>
        <dbReference type="PROSITE-ProRule" id="PRU00169"/>
    </source>
</evidence>
<dbReference type="PANTHER" id="PTHR42713">
    <property type="entry name" value="HISTIDINE KINASE-RELATED"/>
    <property type="match status" value="1"/>
</dbReference>
<dbReference type="PROSITE" id="PS50110">
    <property type="entry name" value="RESPONSE_REGULATORY"/>
    <property type="match status" value="1"/>
</dbReference>
<dbReference type="PROSITE" id="PS01124">
    <property type="entry name" value="HTH_ARAC_FAMILY_2"/>
    <property type="match status" value="1"/>
</dbReference>
<evidence type="ECO:0000313" key="11">
    <source>
        <dbReference type="EMBL" id="MBJ6363030.1"/>
    </source>
</evidence>
<evidence type="ECO:0000256" key="2">
    <source>
        <dbReference type="ARBA" id="ARBA00022490"/>
    </source>
</evidence>
<evidence type="ECO:0000256" key="3">
    <source>
        <dbReference type="ARBA" id="ARBA00022553"/>
    </source>
</evidence>
<proteinExistence type="predicted"/>
<dbReference type="InterPro" id="IPR009057">
    <property type="entry name" value="Homeodomain-like_sf"/>
</dbReference>
<dbReference type="PANTHER" id="PTHR42713:SF3">
    <property type="entry name" value="TRANSCRIPTIONAL REGULATORY PROTEIN HPTR"/>
    <property type="match status" value="1"/>
</dbReference>
<dbReference type="Proteomes" id="UP000640274">
    <property type="component" value="Unassembled WGS sequence"/>
</dbReference>
<protein>
    <submittedName>
        <fullName evidence="11">Response regulator</fullName>
    </submittedName>
</protein>
<evidence type="ECO:0000256" key="4">
    <source>
        <dbReference type="ARBA" id="ARBA00023012"/>
    </source>
</evidence>
<dbReference type="CDD" id="cd17536">
    <property type="entry name" value="REC_YesN-like"/>
    <property type="match status" value="1"/>
</dbReference>
<comment type="caution">
    <text evidence="11">The sequence shown here is derived from an EMBL/GenBank/DDBJ whole genome shotgun (WGS) entry which is preliminary data.</text>
</comment>
<accession>A0A934J540</accession>
<organism evidence="11 12">
    <name type="scientific">Paenibacillus roseus</name>
    <dbReference type="NCBI Taxonomy" id="2798579"/>
    <lineage>
        <taxon>Bacteria</taxon>
        <taxon>Bacillati</taxon>
        <taxon>Bacillota</taxon>
        <taxon>Bacilli</taxon>
        <taxon>Bacillales</taxon>
        <taxon>Paenibacillaceae</taxon>
        <taxon>Paenibacillus</taxon>
    </lineage>
</organism>
<dbReference type="Gene3D" id="1.10.10.60">
    <property type="entry name" value="Homeodomain-like"/>
    <property type="match status" value="2"/>
</dbReference>
<dbReference type="InterPro" id="IPR018060">
    <property type="entry name" value="HTH_AraC"/>
</dbReference>
<dbReference type="GO" id="GO:0043565">
    <property type="term" value="F:sequence-specific DNA binding"/>
    <property type="evidence" value="ECO:0007669"/>
    <property type="project" value="InterPro"/>
</dbReference>
<feature type="modified residue" description="4-aspartylphosphate" evidence="8">
    <location>
        <position position="60"/>
    </location>
</feature>
<dbReference type="SMART" id="SM00342">
    <property type="entry name" value="HTH_ARAC"/>
    <property type="match status" value="1"/>
</dbReference>
<keyword evidence="4" id="KW-0902">Two-component regulatory system</keyword>
<dbReference type="AlphaFoldDB" id="A0A934J540"/>
<dbReference type="Pfam" id="PF12833">
    <property type="entry name" value="HTH_18"/>
    <property type="match status" value="1"/>
</dbReference>
<evidence type="ECO:0000259" key="9">
    <source>
        <dbReference type="PROSITE" id="PS01124"/>
    </source>
</evidence>
<evidence type="ECO:0000313" key="12">
    <source>
        <dbReference type="Proteomes" id="UP000640274"/>
    </source>
</evidence>
<comment type="subcellular location">
    <subcellularLocation>
        <location evidence="1">Cytoplasm</location>
    </subcellularLocation>
</comment>
<evidence type="ECO:0000256" key="5">
    <source>
        <dbReference type="ARBA" id="ARBA00023015"/>
    </source>
</evidence>
<keyword evidence="3 8" id="KW-0597">Phosphoprotein</keyword>
<keyword evidence="7" id="KW-0804">Transcription</keyword>
<keyword evidence="2" id="KW-0963">Cytoplasm</keyword>
<evidence type="ECO:0000256" key="1">
    <source>
        <dbReference type="ARBA" id="ARBA00004496"/>
    </source>
</evidence>
<evidence type="ECO:0000259" key="10">
    <source>
        <dbReference type="PROSITE" id="PS50110"/>
    </source>
</evidence>
<dbReference type="InterPro" id="IPR011006">
    <property type="entry name" value="CheY-like_superfamily"/>
</dbReference>
<sequence>MVGAHRWKVMIADDEAIIREGIRDAVDWANLNMEVVCEAEDGEEALEMGKAYEVDIALVDLNMPIMHGLRLIGHLRDNLPDCRIVIITGHDEFAYAQEAIRLGVQEYILKPASPGELAKVMMELGKQLDVAYKQSVHLRQASRQMARNITLFREKFGLEWMGGGLTGAEIMDQLEFLRLPLACPDWMGVIRWPEVTVNKPLLGEGERQLMLFAIENIAGEIIVADDKVIFRGHAGLIVVLIWGELAASIPQDIEAAVQAYLKLSVHTHFAMLDGNLAGVPAAYRECKSAVYKDSQISPVVRRLRQYVREEYHDPDLSLEGLAKLLQVSPVYLSRMVKQELGIPFVSLVTALRIEKAIQLLNSTDMPIHEIAGQVGYVTQHYFSTTFKKIVGVSPNQYRRGDAFSEQ</sequence>
<dbReference type="InterPro" id="IPR001789">
    <property type="entry name" value="Sig_transdc_resp-reg_receiver"/>
</dbReference>
<dbReference type="EMBL" id="JAELUP010000103">
    <property type="protein sequence ID" value="MBJ6363030.1"/>
    <property type="molecule type" value="Genomic_DNA"/>
</dbReference>
<dbReference type="PRINTS" id="PR00032">
    <property type="entry name" value="HTHARAC"/>
</dbReference>
<name>A0A934J540_9BACL</name>